<proteinExistence type="predicted"/>
<dbReference type="EMBL" id="JACGWO010000008">
    <property type="protein sequence ID" value="KAK4421026.1"/>
    <property type="molecule type" value="Genomic_DNA"/>
</dbReference>
<evidence type="ECO:0000313" key="1">
    <source>
        <dbReference type="EMBL" id="KAK4421026.1"/>
    </source>
</evidence>
<dbReference type="PANTHER" id="PTHR33526">
    <property type="entry name" value="OS07G0123800 PROTEIN"/>
    <property type="match status" value="1"/>
</dbReference>
<keyword evidence="2" id="KW-1185">Reference proteome</keyword>
<reference evidence="1" key="1">
    <citation type="submission" date="2020-06" db="EMBL/GenBank/DDBJ databases">
        <authorList>
            <person name="Li T."/>
            <person name="Hu X."/>
            <person name="Zhang T."/>
            <person name="Song X."/>
            <person name="Zhang H."/>
            <person name="Dai N."/>
            <person name="Sheng W."/>
            <person name="Hou X."/>
            <person name="Wei L."/>
        </authorList>
    </citation>
    <scope>NUCLEOTIDE SEQUENCE</scope>
    <source>
        <strain evidence="1">3651</strain>
        <tissue evidence="1">Leaf</tissue>
    </source>
</reference>
<protein>
    <submittedName>
        <fullName evidence="1">Uncharacterized protein</fullName>
    </submittedName>
</protein>
<accession>A0AAE2CG70</accession>
<gene>
    <name evidence="1" type="ORF">Salat_2053100</name>
</gene>
<organism evidence="1 2">
    <name type="scientific">Sesamum alatum</name>
    <dbReference type="NCBI Taxonomy" id="300844"/>
    <lineage>
        <taxon>Eukaryota</taxon>
        <taxon>Viridiplantae</taxon>
        <taxon>Streptophyta</taxon>
        <taxon>Embryophyta</taxon>
        <taxon>Tracheophyta</taxon>
        <taxon>Spermatophyta</taxon>
        <taxon>Magnoliopsida</taxon>
        <taxon>eudicotyledons</taxon>
        <taxon>Gunneridae</taxon>
        <taxon>Pentapetalae</taxon>
        <taxon>asterids</taxon>
        <taxon>lamiids</taxon>
        <taxon>Lamiales</taxon>
        <taxon>Pedaliaceae</taxon>
        <taxon>Sesamum</taxon>
    </lineage>
</organism>
<dbReference type="AlphaFoldDB" id="A0AAE2CG70"/>
<reference evidence="1" key="2">
    <citation type="journal article" date="2024" name="Plant">
        <title>Genomic evolution and insights into agronomic trait innovations of Sesamum species.</title>
        <authorList>
            <person name="Miao H."/>
            <person name="Wang L."/>
            <person name="Qu L."/>
            <person name="Liu H."/>
            <person name="Sun Y."/>
            <person name="Le M."/>
            <person name="Wang Q."/>
            <person name="Wei S."/>
            <person name="Zheng Y."/>
            <person name="Lin W."/>
            <person name="Duan Y."/>
            <person name="Cao H."/>
            <person name="Xiong S."/>
            <person name="Wang X."/>
            <person name="Wei L."/>
            <person name="Li C."/>
            <person name="Ma Q."/>
            <person name="Ju M."/>
            <person name="Zhao R."/>
            <person name="Li G."/>
            <person name="Mu C."/>
            <person name="Tian Q."/>
            <person name="Mei H."/>
            <person name="Zhang T."/>
            <person name="Gao T."/>
            <person name="Zhang H."/>
        </authorList>
    </citation>
    <scope>NUCLEOTIDE SEQUENCE</scope>
    <source>
        <strain evidence="1">3651</strain>
    </source>
</reference>
<dbReference type="Proteomes" id="UP001293254">
    <property type="component" value="Unassembled WGS sequence"/>
</dbReference>
<evidence type="ECO:0000313" key="2">
    <source>
        <dbReference type="Proteomes" id="UP001293254"/>
    </source>
</evidence>
<comment type="caution">
    <text evidence="1">The sequence shown here is derived from an EMBL/GenBank/DDBJ whole genome shotgun (WGS) entry which is preliminary data.</text>
</comment>
<name>A0AAE2CG70_9LAMI</name>
<sequence length="162" mass="18720">MAGTMKTTENRWSRLRHYTTGVPKRFLRRVRDLYVDSMVSFDGKVASANVVACPVTHTSNLPKNFGRQNSTKSDDNEVLEELYRSISRKYSWSSMETVPYRRGWETNGYSAMDRSYSVALGKIGRIDEEQPCEFQEDATVINDIPFARSRSHAVHTKNVFYY</sequence>
<dbReference type="PANTHER" id="PTHR33526:SF4">
    <property type="entry name" value="OS07G0123800 PROTEIN"/>
    <property type="match status" value="1"/>
</dbReference>